<gene>
    <name evidence="2" type="ORF">J2Z63_000365</name>
</gene>
<comment type="caution">
    <text evidence="2">The sequence shown here is derived from an EMBL/GenBank/DDBJ whole genome shotgun (WGS) entry which is preliminary data.</text>
</comment>
<protein>
    <submittedName>
        <fullName evidence="2">Energy coupling factor transporter S component</fullName>
    </submittedName>
</protein>
<accession>A0ABU0NEU8</accession>
<organism evidence="2 3">
    <name type="scientific">Mycoplasma yeatsii</name>
    <dbReference type="NCBI Taxonomy" id="51365"/>
    <lineage>
        <taxon>Bacteria</taxon>
        <taxon>Bacillati</taxon>
        <taxon>Mycoplasmatota</taxon>
        <taxon>Mollicutes</taxon>
        <taxon>Mycoplasmataceae</taxon>
        <taxon>Mycoplasma</taxon>
    </lineage>
</organism>
<feature type="transmembrane region" description="Helical" evidence="1">
    <location>
        <begin position="20"/>
        <end position="41"/>
    </location>
</feature>
<evidence type="ECO:0000313" key="3">
    <source>
        <dbReference type="Proteomes" id="UP001236620"/>
    </source>
</evidence>
<dbReference type="Proteomes" id="UP001236620">
    <property type="component" value="Unassembled WGS sequence"/>
</dbReference>
<evidence type="ECO:0000256" key="1">
    <source>
        <dbReference type="SAM" id="Phobius"/>
    </source>
</evidence>
<proteinExistence type="predicted"/>
<sequence length="197" mass="21700">MFKKRFSIISYLSMFKDLNYLTTTALITALLIALASTTSMINLGVAKFQVADGVFLSLACFIPGPMMAVSGTLYAMIFDIISGGVMFVPASLVIHLIMFILVKLLIKKLPFFLVITIAELPVFLYILYGFTITWFNQGLSTAKTEAIKSLITDVIQYGISVGSGIVLCIAFSSKSMSKIFETITPNNDFDSKKENRL</sequence>
<keyword evidence="1" id="KW-1133">Transmembrane helix</keyword>
<name>A0ABU0NEU8_9MOLU</name>
<dbReference type="EMBL" id="JAUSWP010000002">
    <property type="protein sequence ID" value="MDQ0567722.1"/>
    <property type="molecule type" value="Genomic_DNA"/>
</dbReference>
<feature type="transmembrane region" description="Helical" evidence="1">
    <location>
        <begin position="154"/>
        <end position="172"/>
    </location>
</feature>
<dbReference type="RefSeq" id="WP_307444633.1">
    <property type="nucleotide sequence ID" value="NZ_JAUSWP010000002.1"/>
</dbReference>
<dbReference type="Gene3D" id="1.10.1760.20">
    <property type="match status" value="1"/>
</dbReference>
<dbReference type="NCBIfam" id="TIGR04522">
    <property type="entry name" value="EcfS_MSC_0063"/>
    <property type="match status" value="1"/>
</dbReference>
<keyword evidence="1" id="KW-0472">Membrane</keyword>
<reference evidence="2" key="1">
    <citation type="submission" date="2023-07" db="EMBL/GenBank/DDBJ databases">
        <title>Genomic Encyclopedia of Type Strains, Phase IV (KMG-IV): sequencing the most valuable type-strain genomes for metagenomic binning, comparative biology and taxonomic classification.</title>
        <authorList>
            <person name="Goeker M."/>
        </authorList>
    </citation>
    <scope>NUCLEOTIDE SEQUENCE [LARGE SCALE GENOMIC DNA]</scope>
    <source>
        <strain evidence="2">DSM 22019</strain>
    </source>
</reference>
<keyword evidence="1" id="KW-0812">Transmembrane</keyword>
<dbReference type="InterPro" id="IPR030945">
    <property type="entry name" value="EcfS_MSC_0063"/>
</dbReference>
<feature type="transmembrane region" description="Helical" evidence="1">
    <location>
        <begin position="80"/>
        <end position="102"/>
    </location>
</feature>
<keyword evidence="3" id="KW-1185">Reference proteome</keyword>
<feature type="transmembrane region" description="Helical" evidence="1">
    <location>
        <begin position="53"/>
        <end position="74"/>
    </location>
</feature>
<evidence type="ECO:0000313" key="2">
    <source>
        <dbReference type="EMBL" id="MDQ0567722.1"/>
    </source>
</evidence>
<feature type="transmembrane region" description="Helical" evidence="1">
    <location>
        <begin position="109"/>
        <end position="134"/>
    </location>
</feature>